<evidence type="ECO:0000256" key="2">
    <source>
        <dbReference type="ARBA" id="ARBA00007637"/>
    </source>
</evidence>
<comment type="caution">
    <text evidence="4">The sequence shown here is derived from an EMBL/GenBank/DDBJ whole genome shotgun (WGS) entry which is preliminary data.</text>
</comment>
<dbReference type="Gene3D" id="3.40.50.720">
    <property type="entry name" value="NAD(P)-binding Rossmann-like Domain"/>
    <property type="match status" value="1"/>
</dbReference>
<dbReference type="InterPro" id="IPR001509">
    <property type="entry name" value="Epimerase_deHydtase"/>
</dbReference>
<evidence type="ECO:0000256" key="1">
    <source>
        <dbReference type="ARBA" id="ARBA00005125"/>
    </source>
</evidence>
<dbReference type="STRING" id="1385369.N825_10890"/>
<dbReference type="Pfam" id="PF01370">
    <property type="entry name" value="Epimerase"/>
    <property type="match status" value="1"/>
</dbReference>
<dbReference type="InterPro" id="IPR036291">
    <property type="entry name" value="NAD(P)-bd_dom_sf"/>
</dbReference>
<evidence type="ECO:0000313" key="4">
    <source>
        <dbReference type="EMBL" id="EWY38797.1"/>
    </source>
</evidence>
<proteinExistence type="inferred from homology"/>
<evidence type="ECO:0000313" key="5">
    <source>
        <dbReference type="Proteomes" id="UP000019486"/>
    </source>
</evidence>
<protein>
    <recommendedName>
        <fullName evidence="3">NAD-dependent epimerase/dehydratase domain-containing protein</fullName>
    </recommendedName>
</protein>
<reference evidence="4 5" key="1">
    <citation type="submission" date="2013-08" db="EMBL/GenBank/DDBJ databases">
        <title>The genome sequence of Skermanella stibiiresistens.</title>
        <authorList>
            <person name="Zhu W."/>
            <person name="Wang G."/>
        </authorList>
    </citation>
    <scope>NUCLEOTIDE SEQUENCE [LARGE SCALE GENOMIC DNA]</scope>
    <source>
        <strain evidence="4 5">SB22</strain>
    </source>
</reference>
<keyword evidence="5" id="KW-1185">Reference proteome</keyword>
<dbReference type="PANTHER" id="PTHR43000">
    <property type="entry name" value="DTDP-D-GLUCOSE 4,6-DEHYDRATASE-RELATED"/>
    <property type="match status" value="1"/>
</dbReference>
<dbReference type="RefSeq" id="WP_037456232.1">
    <property type="nucleotide sequence ID" value="NZ_AVFL01000016.1"/>
</dbReference>
<feature type="domain" description="NAD-dependent epimerase/dehydratase" evidence="3">
    <location>
        <begin position="3"/>
        <end position="229"/>
    </location>
</feature>
<gene>
    <name evidence="4" type="ORF">N825_10890</name>
</gene>
<evidence type="ECO:0000259" key="3">
    <source>
        <dbReference type="Pfam" id="PF01370"/>
    </source>
</evidence>
<dbReference type="PATRIC" id="fig|1385369.3.peg.4158"/>
<comment type="similarity">
    <text evidence="2">Belongs to the NAD(P)-dependent epimerase/dehydratase family.</text>
</comment>
<dbReference type="SUPFAM" id="SSF51735">
    <property type="entry name" value="NAD(P)-binding Rossmann-fold domains"/>
    <property type="match status" value="1"/>
</dbReference>
<dbReference type="PROSITE" id="PS00061">
    <property type="entry name" value="ADH_SHORT"/>
    <property type="match status" value="1"/>
</dbReference>
<comment type="pathway">
    <text evidence="1">Bacterial outer membrane biogenesis; LPS O-antigen biosynthesis.</text>
</comment>
<dbReference type="EMBL" id="AVFL01000016">
    <property type="protein sequence ID" value="EWY38797.1"/>
    <property type="molecule type" value="Genomic_DNA"/>
</dbReference>
<organism evidence="4 5">
    <name type="scientific">Skermanella stibiiresistens SB22</name>
    <dbReference type="NCBI Taxonomy" id="1385369"/>
    <lineage>
        <taxon>Bacteria</taxon>
        <taxon>Pseudomonadati</taxon>
        <taxon>Pseudomonadota</taxon>
        <taxon>Alphaproteobacteria</taxon>
        <taxon>Rhodospirillales</taxon>
        <taxon>Azospirillaceae</taxon>
        <taxon>Skermanella</taxon>
    </lineage>
</organism>
<name>W9H258_9PROT</name>
<dbReference type="OrthoDB" id="8770295at2"/>
<accession>W9H258</accession>
<dbReference type="AlphaFoldDB" id="W9H258"/>
<dbReference type="InterPro" id="IPR020904">
    <property type="entry name" value="Sc_DH/Rdtase_CS"/>
</dbReference>
<dbReference type="Proteomes" id="UP000019486">
    <property type="component" value="Unassembled WGS sequence"/>
</dbReference>
<sequence>MNILVTGGAGLIGMPLRRALAARGHGVAAIDVTDFGRDDPDLTLMSINDAAALRGLFEDRGITAVAHCGALSGPMMARDEPLKMVEVNINGTALLLEQARLAKATRFVFCSSISVYGDVGEAPIDEATPLQPTSVYGASKVAGEQLIRGYAAQFGLDGVSLRIARVHGPYRRGNCHIGSLIRDAAEGKVTEIPCDPEFRYHYVYVDDVVDAIITALEADRLGHREYNVGSGEVVTMPVLVEQAERVIPSAKALLVPGADDVPDVQASFDISRIAKDLGWRPKHTLAQGMAAQLAAGLAPS</sequence>